<gene>
    <name evidence="1" type="ORF">BSYN_22250</name>
</gene>
<organism evidence="1 2">
    <name type="scientific">Bacteroides sedimenti</name>
    <dbReference type="NCBI Taxonomy" id="2136147"/>
    <lineage>
        <taxon>Bacteria</taxon>
        <taxon>Pseudomonadati</taxon>
        <taxon>Bacteroidota</taxon>
        <taxon>Bacteroidia</taxon>
        <taxon>Bacteroidales</taxon>
        <taxon>Bacteroidaceae</taxon>
        <taxon>Bacteroides</taxon>
    </lineage>
</organism>
<keyword evidence="2" id="KW-1185">Reference proteome</keyword>
<sequence>MDEVGGIGVIFYFGIMGCVIETAKQDLSGALSLLQNNEKSRKIARQMKAAFR</sequence>
<evidence type="ECO:0000313" key="2">
    <source>
        <dbReference type="Proteomes" id="UP001496674"/>
    </source>
</evidence>
<accession>A0ABM8IIM2</accession>
<dbReference type="EMBL" id="AP028055">
    <property type="protein sequence ID" value="BEG99960.1"/>
    <property type="molecule type" value="Genomic_DNA"/>
</dbReference>
<protein>
    <submittedName>
        <fullName evidence="1">Uncharacterized protein</fullName>
    </submittedName>
</protein>
<name>A0ABM8IIM2_9BACE</name>
<dbReference type="Proteomes" id="UP001496674">
    <property type="component" value="Chromosome"/>
</dbReference>
<evidence type="ECO:0000313" key="1">
    <source>
        <dbReference type="EMBL" id="BEG99960.1"/>
    </source>
</evidence>
<reference evidence="1 2" key="1">
    <citation type="submission" date="2023-04" db="EMBL/GenBank/DDBJ databases">
        <title>Draft genome sequence of acteroides sedimenti strain YN3PY1.</title>
        <authorList>
            <person name="Yoshida N."/>
        </authorList>
    </citation>
    <scope>NUCLEOTIDE SEQUENCE [LARGE SCALE GENOMIC DNA]</scope>
    <source>
        <strain evidence="1 2">YN3PY1</strain>
    </source>
</reference>
<proteinExistence type="predicted"/>